<dbReference type="InterPro" id="IPR003692">
    <property type="entry name" value="Hydantoinase_B"/>
</dbReference>
<dbReference type="InterPro" id="IPR045079">
    <property type="entry name" value="Oxoprolinase-like"/>
</dbReference>
<feature type="domain" description="Hydantoinase B/oxoprolinase" evidence="1">
    <location>
        <begin position="2"/>
        <end position="519"/>
    </location>
</feature>
<dbReference type="Pfam" id="PF02538">
    <property type="entry name" value="Hydantoinase_B"/>
    <property type="match status" value="1"/>
</dbReference>
<dbReference type="GO" id="GO:0005829">
    <property type="term" value="C:cytosol"/>
    <property type="evidence" value="ECO:0007669"/>
    <property type="project" value="TreeGrafter"/>
</dbReference>
<evidence type="ECO:0000259" key="1">
    <source>
        <dbReference type="Pfam" id="PF02538"/>
    </source>
</evidence>
<evidence type="ECO:0000313" key="2">
    <source>
        <dbReference type="EMBL" id="QNO52965.1"/>
    </source>
</evidence>
<gene>
    <name evidence="2" type="ORF">IEHOEKMD_00038</name>
</gene>
<dbReference type="PANTHER" id="PTHR11365:SF23">
    <property type="entry name" value="HYPOTHETICAL 5-OXOPROLINASE (EUROFUNG)-RELATED"/>
    <property type="match status" value="1"/>
</dbReference>
<proteinExistence type="predicted"/>
<dbReference type="AlphaFoldDB" id="A0A7G9YY81"/>
<accession>A0A7G9YY81</accession>
<dbReference type="PANTHER" id="PTHR11365">
    <property type="entry name" value="5-OXOPROLINASE RELATED"/>
    <property type="match status" value="1"/>
</dbReference>
<reference evidence="2" key="1">
    <citation type="submission" date="2020-06" db="EMBL/GenBank/DDBJ databases">
        <title>Unique genomic features of the anaerobic methanotrophic archaea.</title>
        <authorList>
            <person name="Chadwick G.L."/>
            <person name="Skennerton C.T."/>
            <person name="Laso-Perez R."/>
            <person name="Leu A.O."/>
            <person name="Speth D.R."/>
            <person name="Yu H."/>
            <person name="Morgan-Lang C."/>
            <person name="Hatzenpichler R."/>
            <person name="Goudeau D."/>
            <person name="Malmstrom R."/>
            <person name="Brazelton W.J."/>
            <person name="Woyke T."/>
            <person name="Hallam S.J."/>
            <person name="Tyson G.W."/>
            <person name="Wegener G."/>
            <person name="Boetius A."/>
            <person name="Orphan V."/>
        </authorList>
    </citation>
    <scope>NUCLEOTIDE SEQUENCE</scope>
</reference>
<dbReference type="GO" id="GO:0017168">
    <property type="term" value="F:5-oxoprolinase (ATP-hydrolyzing) activity"/>
    <property type="evidence" value="ECO:0007669"/>
    <property type="project" value="TreeGrafter"/>
</dbReference>
<protein>
    <recommendedName>
        <fullName evidence="1">Hydantoinase B/oxoprolinase domain-containing protein</fullName>
    </recommendedName>
</protein>
<name>A0A7G9YY81_9EURY</name>
<dbReference type="EMBL" id="MT631526">
    <property type="protein sequence ID" value="QNO52965.1"/>
    <property type="molecule type" value="Genomic_DNA"/>
</dbReference>
<sequence>MNPVTLEILKNAFTAIPEEMGATLKRTAYSPNIKERMDASCAIFDARGRMLAQAEHIPVHLGSMPLTVEFAVRRFDELNEGDQLVVNDPYQGGSHLPDITLIRPIFFEAELVGYAVNRAHHADVGGMSPGSMPGNSTEIYQEGLIIPPCKLLIKGKENADVFEIIKANTRTPTERVGDIRAQVAANNLGAIRMAELIQKYGANTYTEFAESIIKYSEKRMRHAISRMPNGTYTAEDFLDDDGVTEQPVKIAVTLKIAGSKIDISFEGTERQRKGNINAPYAVTLSAVYYVMRCVTDPEIPPNHGCYLPVNIAVPEGTVLNPNPPAAVSSGNVETSQRIVDVLLLALHKAMPHKIPAQSQGTMNNVSIGGLSGANGEKFTYYETIAGGQGALPYKNGEDGIHTHMTNTANTPIEALELSYPLRVEKYELIPDSGGNGKFRGGLGIRRAIKVLADDTTLSIQSERRKYPPKGLLGGEDGRPGKNYLIRNNRWLNLPSKVTMHLEKGDIVVIETPGGGGYGSAVKERKGC</sequence>
<dbReference type="GO" id="GO:0006749">
    <property type="term" value="P:glutathione metabolic process"/>
    <property type="evidence" value="ECO:0007669"/>
    <property type="project" value="TreeGrafter"/>
</dbReference>
<organism evidence="2">
    <name type="scientific">Candidatus Methanophagaceae archaeon ANME-1 ERB6</name>
    <dbReference type="NCBI Taxonomy" id="2759912"/>
    <lineage>
        <taxon>Archaea</taxon>
        <taxon>Methanobacteriati</taxon>
        <taxon>Methanobacteriota</taxon>
        <taxon>Stenosarchaea group</taxon>
        <taxon>Methanomicrobia</taxon>
        <taxon>Candidatus Methanophagales</taxon>
        <taxon>Candidatus Methanophagaceae</taxon>
    </lineage>
</organism>